<dbReference type="RefSeq" id="WP_088601876.1">
    <property type="nucleotide sequence ID" value="NZ_NJIH01000002.1"/>
</dbReference>
<evidence type="ECO:0000256" key="1">
    <source>
        <dbReference type="SAM" id="Phobius"/>
    </source>
</evidence>
<feature type="transmembrane region" description="Helical" evidence="1">
    <location>
        <begin position="131"/>
        <end position="156"/>
    </location>
</feature>
<keyword evidence="3" id="KW-1185">Reference proteome</keyword>
<name>A0A225MWQ3_9BURK</name>
<feature type="transmembrane region" description="Helical" evidence="1">
    <location>
        <begin position="183"/>
        <end position="207"/>
    </location>
</feature>
<keyword evidence="1" id="KW-1133">Transmembrane helix</keyword>
<gene>
    <name evidence="2" type="ORF">CEY11_03065</name>
</gene>
<protein>
    <submittedName>
        <fullName evidence="2">General secretion pathway protein</fullName>
    </submittedName>
</protein>
<evidence type="ECO:0000313" key="3">
    <source>
        <dbReference type="Proteomes" id="UP000214603"/>
    </source>
</evidence>
<keyword evidence="1" id="KW-0812">Transmembrane</keyword>
<dbReference type="Proteomes" id="UP000214603">
    <property type="component" value="Unassembled WGS sequence"/>
</dbReference>
<reference evidence="3" key="1">
    <citation type="submission" date="2017-06" db="EMBL/GenBank/DDBJ databases">
        <title>Herbaspirillum phytohormonus sp. nov., isolated from the root nodule of Robinia pseudoacacia in lead-zinc mine.</title>
        <authorList>
            <person name="Fan M."/>
            <person name="Lin Y."/>
        </authorList>
    </citation>
    <scope>NUCLEOTIDE SEQUENCE [LARGE SCALE GENOMIC DNA]</scope>
    <source>
        <strain evidence="3">SC-089</strain>
    </source>
</reference>
<organism evidence="2 3">
    <name type="scientific">Candidimonas nitroreducens</name>
    <dbReference type="NCBI Taxonomy" id="683354"/>
    <lineage>
        <taxon>Bacteria</taxon>
        <taxon>Pseudomonadati</taxon>
        <taxon>Pseudomonadota</taxon>
        <taxon>Betaproteobacteria</taxon>
        <taxon>Burkholderiales</taxon>
        <taxon>Alcaligenaceae</taxon>
        <taxon>Candidimonas</taxon>
    </lineage>
</organism>
<dbReference type="EMBL" id="NJIH01000002">
    <property type="protein sequence ID" value="OWT65726.1"/>
    <property type="molecule type" value="Genomic_DNA"/>
</dbReference>
<proteinExistence type="predicted"/>
<comment type="caution">
    <text evidence="2">The sequence shown here is derived from an EMBL/GenBank/DDBJ whole genome shotgun (WGS) entry which is preliminary data.</text>
</comment>
<dbReference type="AlphaFoldDB" id="A0A225MWQ3"/>
<feature type="transmembrane region" description="Helical" evidence="1">
    <location>
        <begin position="341"/>
        <end position="362"/>
    </location>
</feature>
<accession>A0A225MWQ3</accession>
<sequence length="376" mass="40944">MTAPATGSLRAAALRLAIVCDGLLFGNRRADYYEYLAALMYGELGRRTLHGIFLADAARYGGATLRGRLARRWAQAYQDSGGSLLHTWTGSLPALELGLIAAAQSQGNETLARTLQDLGQVARLVGRARELLVAALWPAFVAVLLLAGLVLAVPAYTAPRLRQTFLAVPDEYLGVLTRRLFEFSAWVLVYWPAVAAGLAGSLGLVLWSLPNLTGRLRMALDRHGPWRLYRHFHAVRFLAVLGAILERPGAGSMRLAAALDMQKACAGPWAAWHIDAMLGRIDAGVTGAATLDTGLLDRELYWFLADMALARGLEQGLLAARERLMSRILVSVARQAAVLRWSLLLACVAGLLGLGLWHYAVIDELRRSLTFFYASQ</sequence>
<dbReference type="OrthoDB" id="8630857at2"/>
<evidence type="ECO:0000313" key="2">
    <source>
        <dbReference type="EMBL" id="OWT65726.1"/>
    </source>
</evidence>
<keyword evidence="1" id="KW-0472">Membrane</keyword>